<feature type="region of interest" description="Disordered" evidence="1">
    <location>
        <begin position="1"/>
        <end position="32"/>
    </location>
</feature>
<dbReference type="AlphaFoldDB" id="A0A1M6E723"/>
<proteinExistence type="predicted"/>
<evidence type="ECO:0000256" key="1">
    <source>
        <dbReference type="SAM" id="MobiDB-lite"/>
    </source>
</evidence>
<dbReference type="Gene3D" id="1.10.30.50">
    <property type="match status" value="1"/>
</dbReference>
<dbReference type="Proteomes" id="UP000184335">
    <property type="component" value="Unassembled WGS sequence"/>
</dbReference>
<dbReference type="OrthoDB" id="9805802at2"/>
<keyword evidence="3" id="KW-1185">Reference proteome</keyword>
<name>A0A1M6E723_9FLAO</name>
<dbReference type="RefSeq" id="WP_073179279.1">
    <property type="nucleotide sequence ID" value="NZ_FQYI01000005.1"/>
</dbReference>
<dbReference type="STRING" id="1118202.SAMN05443429_1053"/>
<reference evidence="2 3" key="1">
    <citation type="submission" date="2016-11" db="EMBL/GenBank/DDBJ databases">
        <authorList>
            <person name="Jaros S."/>
            <person name="Januszkiewicz K."/>
            <person name="Wedrychowicz H."/>
        </authorList>
    </citation>
    <scope>NUCLEOTIDE SEQUENCE [LARGE SCALE GENOMIC DNA]</scope>
    <source>
        <strain evidence="2 3">DSM 25479</strain>
    </source>
</reference>
<evidence type="ECO:0000313" key="3">
    <source>
        <dbReference type="Proteomes" id="UP000184335"/>
    </source>
</evidence>
<protein>
    <submittedName>
        <fullName evidence="2">TIGR02646 family protein</fullName>
    </submittedName>
</protein>
<sequence>MRKINKGREPRSLAEHRSRPHSNYSNIPSDAKEELRESLMKEQGFVCCYCMKRIPEKETSPGCKIEHFKCQNNYSDLGLDYKNLFAACTGNQGKGGQLQTCDSKKGDKDLQTIDILSASPLCSAIITYQADGTITGESKETVLEIDEILNLNMQSLKKARSQVYKNVKDRIHNECKYLGNKRLKESFIKKEIEFWSSRSENKHKEFFGVALYLLDKKLNSLK</sequence>
<organism evidence="2 3">
    <name type="scientific">Cruoricaptor ignavus</name>
    <dbReference type="NCBI Taxonomy" id="1118202"/>
    <lineage>
        <taxon>Bacteria</taxon>
        <taxon>Pseudomonadati</taxon>
        <taxon>Bacteroidota</taxon>
        <taxon>Flavobacteriia</taxon>
        <taxon>Flavobacteriales</taxon>
        <taxon>Weeksellaceae</taxon>
        <taxon>Cruoricaptor</taxon>
    </lineage>
</organism>
<accession>A0A1M6E723</accession>
<feature type="compositionally biased region" description="Basic and acidic residues" evidence="1">
    <location>
        <begin position="1"/>
        <end position="17"/>
    </location>
</feature>
<dbReference type="InterPro" id="IPR013467">
    <property type="entry name" value="HNH78-like"/>
</dbReference>
<gene>
    <name evidence="2" type="ORF">SAMN05443429_1053</name>
</gene>
<evidence type="ECO:0000313" key="2">
    <source>
        <dbReference type="EMBL" id="SHI81251.1"/>
    </source>
</evidence>
<dbReference type="NCBIfam" id="TIGR02646">
    <property type="entry name" value="retron system putative HNH endonuclease"/>
    <property type="match status" value="1"/>
</dbReference>
<dbReference type="EMBL" id="FQYI01000005">
    <property type="protein sequence ID" value="SHI81251.1"/>
    <property type="molecule type" value="Genomic_DNA"/>
</dbReference>